<evidence type="ECO:0000313" key="2">
    <source>
        <dbReference type="EMBL" id="CAE5967402.1"/>
    </source>
</evidence>
<evidence type="ECO:0008006" key="4">
    <source>
        <dbReference type="Google" id="ProtNLM"/>
    </source>
</evidence>
<sequence>MWYIGECMFLVAQWDSSGGSNTDMDAIPIWAHLKGMPFDLMHHKGISLVAGLVGEPKEMDEFTRNLVSLSVAHVKVERNLSKPLPTSVEVVRDSGEVITIDVEYPWIPPSCSHCKEIGHVIRFCPSVTPAWFNSKKTPVEEINKGKDTKESGSEVHVKENKGKRHVDVTPVLPPKLDKVAGCSNVPLLSTATVSGTIVSDSEVVSPAPQNNQANISLLNFPEKASHLTTLPSQKNYPIDCSSPLLPTEIAIYNPFDVIAPPSDPIKISNSSSVSLSRNSSFSIPNTQTDCFSEPLADSSLSSDMVIEISVPTLPNFPFVENLPSQGDDPNRS</sequence>
<proteinExistence type="predicted"/>
<protein>
    <recommendedName>
        <fullName evidence="4">DUF4283 domain-containing protein</fullName>
    </recommendedName>
</protein>
<gene>
    <name evidence="2" type="ORF">AARE701A_LOCUS7278</name>
</gene>
<name>A0A8S1ZXU8_ARAAE</name>
<dbReference type="AlphaFoldDB" id="A0A8S1ZXU8"/>
<feature type="compositionally biased region" description="Basic and acidic residues" evidence="1">
    <location>
        <begin position="142"/>
        <end position="160"/>
    </location>
</feature>
<dbReference type="PANTHER" id="PTHR31286:SF90">
    <property type="entry name" value="DUF4283 DOMAIN-CONTAINING PROTEIN"/>
    <property type="match status" value="1"/>
</dbReference>
<dbReference type="PANTHER" id="PTHR31286">
    <property type="entry name" value="GLYCINE-RICH CELL WALL STRUCTURAL PROTEIN 1.8-LIKE"/>
    <property type="match status" value="1"/>
</dbReference>
<dbReference type="InterPro" id="IPR040256">
    <property type="entry name" value="At4g02000-like"/>
</dbReference>
<feature type="region of interest" description="Disordered" evidence="1">
    <location>
        <begin position="142"/>
        <end position="162"/>
    </location>
</feature>
<evidence type="ECO:0000256" key="1">
    <source>
        <dbReference type="SAM" id="MobiDB-lite"/>
    </source>
</evidence>
<evidence type="ECO:0000313" key="3">
    <source>
        <dbReference type="Proteomes" id="UP000682877"/>
    </source>
</evidence>
<keyword evidence="3" id="KW-1185">Reference proteome</keyword>
<dbReference type="Proteomes" id="UP000682877">
    <property type="component" value="Chromosome 3"/>
</dbReference>
<dbReference type="EMBL" id="LR999453">
    <property type="protein sequence ID" value="CAE5967402.1"/>
    <property type="molecule type" value="Genomic_DNA"/>
</dbReference>
<reference evidence="2" key="1">
    <citation type="submission" date="2021-01" db="EMBL/GenBank/DDBJ databases">
        <authorList>
            <person name="Bezrukov I."/>
        </authorList>
    </citation>
    <scope>NUCLEOTIDE SEQUENCE</scope>
</reference>
<organism evidence="2 3">
    <name type="scientific">Arabidopsis arenosa</name>
    <name type="common">Sand rock-cress</name>
    <name type="synonym">Cardaminopsis arenosa</name>
    <dbReference type="NCBI Taxonomy" id="38785"/>
    <lineage>
        <taxon>Eukaryota</taxon>
        <taxon>Viridiplantae</taxon>
        <taxon>Streptophyta</taxon>
        <taxon>Embryophyta</taxon>
        <taxon>Tracheophyta</taxon>
        <taxon>Spermatophyta</taxon>
        <taxon>Magnoliopsida</taxon>
        <taxon>eudicotyledons</taxon>
        <taxon>Gunneridae</taxon>
        <taxon>Pentapetalae</taxon>
        <taxon>rosids</taxon>
        <taxon>malvids</taxon>
        <taxon>Brassicales</taxon>
        <taxon>Brassicaceae</taxon>
        <taxon>Camelineae</taxon>
        <taxon>Arabidopsis</taxon>
    </lineage>
</organism>
<accession>A0A8S1ZXU8</accession>